<keyword evidence="2" id="KW-1185">Reference proteome</keyword>
<gene>
    <name evidence="1" type="ORF">OO014_03530</name>
</gene>
<evidence type="ECO:0000313" key="1">
    <source>
        <dbReference type="EMBL" id="MDC5696315.1"/>
    </source>
</evidence>
<accession>A0ABT5GEI6</accession>
<dbReference type="RefSeq" id="WP_272460890.1">
    <property type="nucleotide sequence ID" value="NZ_JAPFQL010000009.1"/>
</dbReference>
<protein>
    <submittedName>
        <fullName evidence="1">PD-(D/E)XK motif protein</fullName>
    </submittedName>
</protein>
<name>A0ABT5GEI6_9MICO</name>
<comment type="caution">
    <text evidence="1">The sequence shown here is derived from an EMBL/GenBank/DDBJ whole genome shotgun (WGS) entry which is preliminary data.</text>
</comment>
<proteinExistence type="predicted"/>
<dbReference type="Pfam" id="PF14390">
    <property type="entry name" value="DUF4420"/>
    <property type="match status" value="1"/>
</dbReference>
<dbReference type="Proteomes" id="UP001150259">
    <property type="component" value="Unassembled WGS sequence"/>
</dbReference>
<sequence length="331" mass="36581">MNDYQTVWAEIEGDPLADGSLVRRVLPHLEHDAFVGQHRPSRERFVELRLTGATIGSMPKRVPKMRGLDVKVVLETPRRAVIQLRETTPMRTGQFEDLVSDILALLDDSPGDGAASRIIERVIAWQDFFARRDSPLSAEAAAGLFAELTLLNETMIPALGPSRAVDHWTGPDPGLQDFQFADGAIEVKSYRGTGSGQLHISSERQLDTTGADNLFLAYLELDERQDGTGATLSDIVNASHDLVKLSPYAASQLGDKLLSAGWRGSHADVRTERYALRSVEIFQVLNDFPRLVPTMLPAGIGNVHYRIDRSALEPFLVTIDHMTRVLGFTNE</sequence>
<evidence type="ECO:0000313" key="2">
    <source>
        <dbReference type="Proteomes" id="UP001150259"/>
    </source>
</evidence>
<organism evidence="1 2">
    <name type="scientific">Intrasporangium calvum</name>
    <dbReference type="NCBI Taxonomy" id="53358"/>
    <lineage>
        <taxon>Bacteria</taxon>
        <taxon>Bacillati</taxon>
        <taxon>Actinomycetota</taxon>
        <taxon>Actinomycetes</taxon>
        <taxon>Micrococcales</taxon>
        <taxon>Intrasporangiaceae</taxon>
        <taxon>Intrasporangium</taxon>
    </lineage>
</organism>
<dbReference type="InterPro" id="IPR025534">
    <property type="entry name" value="DUF4420"/>
</dbReference>
<dbReference type="EMBL" id="JAPFQL010000009">
    <property type="protein sequence ID" value="MDC5696315.1"/>
    <property type="molecule type" value="Genomic_DNA"/>
</dbReference>
<reference evidence="1 2" key="1">
    <citation type="submission" date="2022-11" db="EMBL/GenBank/DDBJ databases">
        <title>Anaerobic phenanthrene biodegradation by a DNRA strain PheN6.</title>
        <authorList>
            <person name="Zhang Z."/>
        </authorList>
    </citation>
    <scope>NUCLEOTIDE SEQUENCE [LARGE SCALE GENOMIC DNA]</scope>
    <source>
        <strain evidence="1 2">PheN6</strain>
    </source>
</reference>